<dbReference type="PANTHER" id="PTHR24043">
    <property type="entry name" value="SCAVENGER RECEPTOR CLASS F"/>
    <property type="match status" value="1"/>
</dbReference>
<dbReference type="RefSeq" id="XP_022290387.1">
    <property type="nucleotide sequence ID" value="XM_022434679.1"/>
</dbReference>
<gene>
    <name evidence="4" type="primary">LOC111102024</name>
</gene>
<reference evidence="4" key="1">
    <citation type="submission" date="2025-08" db="UniProtKB">
        <authorList>
            <consortium name="RefSeq"/>
        </authorList>
    </citation>
    <scope>IDENTIFICATION</scope>
    <source>
        <tissue evidence="4">Whole sample</tissue>
    </source>
</reference>
<accession>A0A8B8AFW8</accession>
<name>A0A8B8AFW8_CRAVI</name>
<dbReference type="PANTHER" id="PTHR24043:SF8">
    <property type="entry name" value="EGF-LIKE DOMAIN-CONTAINING PROTEIN"/>
    <property type="match status" value="1"/>
</dbReference>
<evidence type="ECO:0000256" key="1">
    <source>
        <dbReference type="ARBA" id="ARBA00022536"/>
    </source>
</evidence>
<dbReference type="Gene3D" id="2.170.300.10">
    <property type="entry name" value="Tie2 ligand-binding domain superfamily"/>
    <property type="match status" value="2"/>
</dbReference>
<dbReference type="Proteomes" id="UP000694844">
    <property type="component" value="Chromosome 6"/>
</dbReference>
<proteinExistence type="predicted"/>
<dbReference type="InterPro" id="IPR042635">
    <property type="entry name" value="MEGF10/SREC1/2-like"/>
</dbReference>
<dbReference type="AlphaFoldDB" id="A0A8B8AFW8"/>
<evidence type="ECO:0000256" key="2">
    <source>
        <dbReference type="SAM" id="MobiDB-lite"/>
    </source>
</evidence>
<sequence length="176" mass="19770">MYIDDALRQCSRGFQGFACQHQCPYPWFGFGCKYKCECNIQFCNHISGCSGADICLDGYYGKYCDNQCPYPSYGYACQQRCLCSRSQCHFSTGCNFKGKDLSNQNVEQTASTMSASTNGHFEILKHMSIGLQEHTQHSTPNRQFTTSQPIDVERPKNASIVEMSPSLNKTSRQDSG</sequence>
<feature type="compositionally biased region" description="Polar residues" evidence="2">
    <location>
        <begin position="137"/>
        <end position="149"/>
    </location>
</feature>
<dbReference type="GeneID" id="111102024"/>
<feature type="region of interest" description="Disordered" evidence="2">
    <location>
        <begin position="135"/>
        <end position="176"/>
    </location>
</feature>
<dbReference type="OrthoDB" id="6060805at2759"/>
<dbReference type="KEGG" id="cvn:111102024"/>
<keyword evidence="3" id="KW-1185">Reference proteome</keyword>
<keyword evidence="1" id="KW-0245">EGF-like domain</keyword>
<protein>
    <submittedName>
        <fullName evidence="4">Multiple epidermal growth factor-like domains protein 10</fullName>
    </submittedName>
</protein>
<evidence type="ECO:0000313" key="3">
    <source>
        <dbReference type="Proteomes" id="UP000694844"/>
    </source>
</evidence>
<dbReference type="GO" id="GO:0005044">
    <property type="term" value="F:scavenger receptor activity"/>
    <property type="evidence" value="ECO:0007669"/>
    <property type="project" value="InterPro"/>
</dbReference>
<organism evidence="3 4">
    <name type="scientific">Crassostrea virginica</name>
    <name type="common">Eastern oyster</name>
    <dbReference type="NCBI Taxonomy" id="6565"/>
    <lineage>
        <taxon>Eukaryota</taxon>
        <taxon>Metazoa</taxon>
        <taxon>Spiralia</taxon>
        <taxon>Lophotrochozoa</taxon>
        <taxon>Mollusca</taxon>
        <taxon>Bivalvia</taxon>
        <taxon>Autobranchia</taxon>
        <taxon>Pteriomorphia</taxon>
        <taxon>Ostreida</taxon>
        <taxon>Ostreoidea</taxon>
        <taxon>Ostreidae</taxon>
        <taxon>Crassostrea</taxon>
    </lineage>
</organism>
<evidence type="ECO:0000313" key="4">
    <source>
        <dbReference type="RefSeq" id="XP_022290387.1"/>
    </source>
</evidence>